<dbReference type="STRING" id="1192034.CAP_8783"/>
<proteinExistence type="predicted"/>
<dbReference type="AlphaFoldDB" id="A0A017SXH3"/>
<gene>
    <name evidence="2" type="ORF">CAP_8783</name>
</gene>
<dbReference type="SUPFAM" id="SSF47616">
    <property type="entry name" value="GST C-terminal domain-like"/>
    <property type="match status" value="1"/>
</dbReference>
<dbReference type="EMBL" id="ASRX01000092">
    <property type="protein sequence ID" value="EYF00996.1"/>
    <property type="molecule type" value="Genomic_DNA"/>
</dbReference>
<evidence type="ECO:0000313" key="3">
    <source>
        <dbReference type="Proteomes" id="UP000019678"/>
    </source>
</evidence>
<dbReference type="GO" id="GO:0016740">
    <property type="term" value="F:transferase activity"/>
    <property type="evidence" value="ECO:0007669"/>
    <property type="project" value="UniProtKB-KW"/>
</dbReference>
<dbReference type="SUPFAM" id="SSF52833">
    <property type="entry name" value="Thioredoxin-like"/>
    <property type="match status" value="1"/>
</dbReference>
<keyword evidence="3" id="KW-1185">Reference proteome</keyword>
<dbReference type="RefSeq" id="WP_044250110.1">
    <property type="nucleotide sequence ID" value="NZ_ASRX01000092.1"/>
</dbReference>
<dbReference type="Gene3D" id="3.40.30.10">
    <property type="entry name" value="Glutaredoxin"/>
    <property type="match status" value="1"/>
</dbReference>
<dbReference type="InterPro" id="IPR036249">
    <property type="entry name" value="Thioredoxin-like_sf"/>
</dbReference>
<dbReference type="Gene3D" id="1.20.1050.10">
    <property type="match status" value="1"/>
</dbReference>
<dbReference type="Pfam" id="PF13409">
    <property type="entry name" value="GST_N_2"/>
    <property type="match status" value="1"/>
</dbReference>
<evidence type="ECO:0000259" key="1">
    <source>
        <dbReference type="PROSITE" id="PS50404"/>
    </source>
</evidence>
<dbReference type="CDD" id="cd03202">
    <property type="entry name" value="GST_C_etherase_LigE"/>
    <property type="match status" value="1"/>
</dbReference>
<sequence length="231" mass="25982">MSLVLHDLVFQEDRRPSPFCWRIKMALAHKGLPFQTNPVPFTGIRDLHGGAYPTVPILDDGERTVHDSWAIADDLEARYPERPLFGSPGERGLCRFTEAWLFTAVFPLLLPMYVLDLHDHTLERDRAYFRAKREKMFGHTLEEASAGREKKRDAARASLQPARMTLKKQPFLSGEQAGYADYIVGGALHWVASIGTLPLLEAGDPLVDWFERLRDLHGGAGRTSPTYALVG</sequence>
<name>A0A017SXH3_9BACT</name>
<reference evidence="2 3" key="1">
    <citation type="submission" date="2013-05" db="EMBL/GenBank/DDBJ databases">
        <title>Genome assembly of Chondromyces apiculatus DSM 436.</title>
        <authorList>
            <person name="Sharma G."/>
            <person name="Khatri I."/>
            <person name="Kaur C."/>
            <person name="Mayilraj S."/>
            <person name="Subramanian S."/>
        </authorList>
    </citation>
    <scope>NUCLEOTIDE SEQUENCE [LARGE SCALE GENOMIC DNA]</scope>
    <source>
        <strain evidence="2 3">DSM 436</strain>
    </source>
</reference>
<dbReference type="eggNOG" id="COG0625">
    <property type="taxonomic scope" value="Bacteria"/>
</dbReference>
<dbReference type="Proteomes" id="UP000019678">
    <property type="component" value="Unassembled WGS sequence"/>
</dbReference>
<dbReference type="InterPro" id="IPR004045">
    <property type="entry name" value="Glutathione_S-Trfase_N"/>
</dbReference>
<protein>
    <submittedName>
        <fullName evidence="2">Glutathione S-transferase</fullName>
    </submittedName>
</protein>
<feature type="domain" description="GST N-terminal" evidence="1">
    <location>
        <begin position="7"/>
        <end position="83"/>
    </location>
</feature>
<dbReference type="InterPro" id="IPR036282">
    <property type="entry name" value="Glutathione-S-Trfase_C_sf"/>
</dbReference>
<dbReference type="Pfam" id="PF22041">
    <property type="entry name" value="GST_C_7"/>
    <property type="match status" value="1"/>
</dbReference>
<accession>A0A017SXH3</accession>
<evidence type="ECO:0000313" key="2">
    <source>
        <dbReference type="EMBL" id="EYF00996.1"/>
    </source>
</evidence>
<dbReference type="PROSITE" id="PS50404">
    <property type="entry name" value="GST_NTER"/>
    <property type="match status" value="1"/>
</dbReference>
<keyword evidence="2" id="KW-0808">Transferase</keyword>
<organism evidence="2 3">
    <name type="scientific">Chondromyces apiculatus DSM 436</name>
    <dbReference type="NCBI Taxonomy" id="1192034"/>
    <lineage>
        <taxon>Bacteria</taxon>
        <taxon>Pseudomonadati</taxon>
        <taxon>Myxococcota</taxon>
        <taxon>Polyangia</taxon>
        <taxon>Polyangiales</taxon>
        <taxon>Polyangiaceae</taxon>
        <taxon>Chondromyces</taxon>
    </lineage>
</organism>
<comment type="caution">
    <text evidence="2">The sequence shown here is derived from an EMBL/GenBank/DDBJ whole genome shotgun (WGS) entry which is preliminary data.</text>
</comment>
<dbReference type="InterPro" id="IPR054416">
    <property type="entry name" value="GST_UstS-like_C"/>
</dbReference>